<evidence type="ECO:0000256" key="5">
    <source>
        <dbReference type="SAM" id="Coils"/>
    </source>
</evidence>
<organism evidence="8 9">
    <name type="scientific">Pygocentrus nattereri</name>
    <name type="common">Red-bellied piranha</name>
    <dbReference type="NCBI Taxonomy" id="42514"/>
    <lineage>
        <taxon>Eukaryota</taxon>
        <taxon>Metazoa</taxon>
        <taxon>Chordata</taxon>
        <taxon>Craniata</taxon>
        <taxon>Vertebrata</taxon>
        <taxon>Euteleostomi</taxon>
        <taxon>Actinopterygii</taxon>
        <taxon>Neopterygii</taxon>
        <taxon>Teleostei</taxon>
        <taxon>Ostariophysi</taxon>
        <taxon>Characiformes</taxon>
        <taxon>Characoidei</taxon>
        <taxon>Pygocentrus</taxon>
    </lineage>
</organism>
<evidence type="ECO:0000256" key="6">
    <source>
        <dbReference type="SAM" id="MobiDB-lite"/>
    </source>
</evidence>
<dbReference type="InterPro" id="IPR032023">
    <property type="entry name" value="GCC2_Rab_bind"/>
</dbReference>
<dbReference type="InterPro" id="IPR000237">
    <property type="entry name" value="GRIP_dom"/>
</dbReference>
<protein>
    <recommendedName>
        <fullName evidence="7">GRIP domain-containing protein</fullName>
    </recommendedName>
</protein>
<reference evidence="8" key="3">
    <citation type="submission" date="2025-09" db="UniProtKB">
        <authorList>
            <consortium name="Ensembl"/>
        </authorList>
    </citation>
    <scope>IDENTIFICATION</scope>
</reference>
<feature type="region of interest" description="Disordered" evidence="6">
    <location>
        <begin position="304"/>
        <end position="337"/>
    </location>
</feature>
<dbReference type="STRING" id="42514.ENSPNAP00000019613"/>
<feature type="compositionally biased region" description="Polar residues" evidence="6">
    <location>
        <begin position="313"/>
        <end position="327"/>
    </location>
</feature>
<dbReference type="Pfam" id="PF01465">
    <property type="entry name" value="GRIP"/>
    <property type="match status" value="1"/>
</dbReference>
<gene>
    <name evidence="8" type="primary">GOLGB1</name>
</gene>
<keyword evidence="3" id="KW-0597">Phosphoprotein</keyword>
<dbReference type="OMA" id="TEANHFE"/>
<feature type="coiled-coil region" evidence="5">
    <location>
        <begin position="1466"/>
        <end position="1521"/>
    </location>
</feature>
<feature type="region of interest" description="Disordered" evidence="6">
    <location>
        <begin position="761"/>
        <end position="795"/>
    </location>
</feature>
<feature type="compositionally biased region" description="Basic and acidic residues" evidence="6">
    <location>
        <begin position="159"/>
        <end position="189"/>
    </location>
</feature>
<feature type="region of interest" description="Disordered" evidence="6">
    <location>
        <begin position="572"/>
        <end position="593"/>
    </location>
</feature>
<dbReference type="SMART" id="SM00755">
    <property type="entry name" value="Grip"/>
    <property type="match status" value="1"/>
</dbReference>
<proteinExistence type="predicted"/>
<keyword evidence="9" id="KW-1185">Reference proteome</keyword>
<evidence type="ECO:0000256" key="4">
    <source>
        <dbReference type="ARBA" id="ARBA00023054"/>
    </source>
</evidence>
<evidence type="ECO:0000256" key="2">
    <source>
        <dbReference type="ARBA" id="ARBA00022490"/>
    </source>
</evidence>
<feature type="coiled-coil region" evidence="5">
    <location>
        <begin position="626"/>
        <end position="712"/>
    </location>
</feature>
<evidence type="ECO:0000256" key="1">
    <source>
        <dbReference type="ARBA" id="ARBA00004496"/>
    </source>
</evidence>
<feature type="region of interest" description="Disordered" evidence="6">
    <location>
        <begin position="155"/>
        <end position="189"/>
    </location>
</feature>
<feature type="compositionally biased region" description="Polar residues" evidence="6">
    <location>
        <begin position="1240"/>
        <end position="1252"/>
    </location>
</feature>
<feature type="compositionally biased region" description="Basic and acidic residues" evidence="6">
    <location>
        <begin position="764"/>
        <end position="790"/>
    </location>
</feature>
<comment type="subcellular location">
    <subcellularLocation>
        <location evidence="1">Cytoplasm</location>
    </subcellularLocation>
</comment>
<evidence type="ECO:0000313" key="8">
    <source>
        <dbReference type="Ensembl" id="ENSPNAP00000019613.2"/>
    </source>
</evidence>
<dbReference type="PROSITE" id="PS50913">
    <property type="entry name" value="GRIP"/>
    <property type="match status" value="1"/>
</dbReference>
<dbReference type="FunFam" id="1.10.220.60:FF:000003">
    <property type="entry name" value="GRIP and coiled-coil domain-containing protein 2"/>
    <property type="match status" value="1"/>
</dbReference>
<dbReference type="PANTHER" id="PTHR18902">
    <property type="entry name" value="NUCLEAR MITOTIC APPARATUS PROTEIN 1-RELATED"/>
    <property type="match status" value="1"/>
</dbReference>
<feature type="region of interest" description="Disordered" evidence="6">
    <location>
        <begin position="1240"/>
        <end position="1261"/>
    </location>
</feature>
<accession>A0A3B4D856</accession>
<feature type="compositionally biased region" description="Polar residues" evidence="6">
    <location>
        <begin position="1387"/>
        <end position="1400"/>
    </location>
</feature>
<feature type="coiled-coil region" evidence="5">
    <location>
        <begin position="499"/>
        <end position="533"/>
    </location>
</feature>
<dbReference type="OrthoDB" id="1926336at2759"/>
<feature type="region of interest" description="Disordered" evidence="6">
    <location>
        <begin position="1385"/>
        <end position="1406"/>
    </location>
</feature>
<dbReference type="InterPro" id="IPR051841">
    <property type="entry name" value="MT-Golgi_org_protein"/>
</dbReference>
<dbReference type="GO" id="GO:0005794">
    <property type="term" value="C:Golgi apparatus"/>
    <property type="evidence" value="ECO:0007669"/>
    <property type="project" value="TreeGrafter"/>
</dbReference>
<dbReference type="Gene3D" id="1.10.220.60">
    <property type="entry name" value="GRIP domain"/>
    <property type="match status" value="1"/>
</dbReference>
<dbReference type="Proteomes" id="UP001501920">
    <property type="component" value="Chromosome 6"/>
</dbReference>
<name>A0A3B4D856_PYGNA</name>
<evidence type="ECO:0000313" key="9">
    <source>
        <dbReference type="Proteomes" id="UP001501920"/>
    </source>
</evidence>
<keyword evidence="4 5" id="KW-0175">Coiled coil</keyword>
<feature type="domain" description="GRIP" evidence="7">
    <location>
        <begin position="1517"/>
        <end position="1567"/>
    </location>
</feature>
<reference evidence="8 9" key="1">
    <citation type="submission" date="2020-10" db="EMBL/GenBank/DDBJ databases">
        <title>Pygocentrus nattereri (red-bellied piranha) genome, fPygNat1, primary haplotype.</title>
        <authorList>
            <person name="Myers G."/>
            <person name="Meyer A."/>
            <person name="Karagic N."/>
            <person name="Pippel M."/>
            <person name="Winkler S."/>
            <person name="Tracey A."/>
            <person name="Wood J."/>
            <person name="Formenti G."/>
            <person name="Howe K."/>
            <person name="Fedrigo O."/>
            <person name="Jarvis E.D."/>
        </authorList>
    </citation>
    <scope>NUCLEOTIDE SEQUENCE [LARGE SCALE GENOMIC DNA]</scope>
</reference>
<keyword evidence="2" id="KW-0963">Cytoplasm</keyword>
<feature type="compositionally biased region" description="Basic and acidic residues" evidence="6">
    <location>
        <begin position="572"/>
        <end position="589"/>
    </location>
</feature>
<evidence type="ECO:0000256" key="3">
    <source>
        <dbReference type="ARBA" id="ARBA00022553"/>
    </source>
</evidence>
<sequence>MSRSGLSYPAGEARTGGGMERDGEMEGVSPSPGLGKSKLDTLSKDDLIKFAKKQMAVMQKLKSKCSDLEKEAEGLKARPSGSSDTAGVIQELTERMDAVLLEKAETQQTLVLLRKENEKVKKQAEEALENVSALQEKLDHAKKEHMEKMKVMENNFETSEAKYREELERSKNRESEQKESEEARRQRLTDEFNSSVEAIRREYEKTISGLQLDLETAKKEWAAETEALTESHKTALRKSQEDLESLHEEITRLSKEHEAELRDLEEQLQENAAHFEMERERLLLIQEELSEQLAVKESFLQDVQEEEEDLNKNGAQKASGTMETVDSSALEEPENETDRLRLTLQDLQSQNTMLQEELTFLSNVKTELESELQHLKEEFTVEKEELEFKINELQMTKEDTCPEKDAPADNEQGAVSVAQHEQQLQALKELHQTEMKDLESRLNCSTEREKEVVMELKEWHFKCEVLSEEKNAVMGEYEHTKEILRNIEVELGEKTSDFVKQYNVMKEQAASSIQELQEQLTEKDRLLEELRSSLTGSQTVLSANEDLPQPQLQQEEGLAPEVSENLLAVTSYEEKQVPPEEITSDKGNKGEFGQTDTAQLSLQKLEDLSAALEGSLVEKNRLTSCVADLEAQLSTTIAEKDQLAKHCSALEEDCAALQATEEQTKAALGQLQTITEEKAELQKDLQSVLEDRDALRKELEMSNRRLLNAQAHVSEILLQSYSVTSGGDDEISVLLDQLLSRVQEEKTILMQQLDEQAAQLTEMRSQERDGRLNEDTGSLREDHAETETQCEKPSQVTEVVDELVVKELQPPDEAGAQQTDDMKSFQQKLSEKESIISQLREEIAHLQESRSSSLHENMRQMEILEKESKEKDERMNKIKAVAVKARKELEISKKEASELKEQLEALKAEREKLSDSMKGIIHGAEDYKNLMIDYDKQTELLDREKEKVDAAEKLSADLTRRLQAAVEQNKQLLSEREDLMARVETLQSNVRQLEAQTLELHKLKSGLERDLETERLLKEQKTKDHQAAVKESEELNALLQKQKQQLQQTEQQLEQLRKDVQQSALLDMEMADYERLVKELNHQLSETNRQIEEQESRAEAQRDREEKLLQEIASLKSLADNAEEKASKIKQLLVKTKKDLADAKKEEASQMIVQSSLKGELEASQQQLESYKIQCSDLTADRHRLQEQLKSANDHHQKVFSSYQHQLSALQDELSSKKAELESTLLEFEGYKVRVHNVLKQQRSRSSTQSDAEFSKQEREHMETMLEQLRSKLQESQLNLQSGTAELQQLHAEHDTLLERHNKMLQQTVTKEAELRERVLSLRSENVALRSEHSQSVSQLTAQADSLRSSFREQVHHLQEEHRSTVETLQRQINSLEAQLFQLQKEPASTGSAPVQQSRKPQADRKLTELPLFDLQGMAREEGEGMEMTETESVSTAGTPPPTLEQLLTSPDPKQEPFVWQVEPSKEELSQKLSTASRSVEHLNSLLHESEATNAVLMEQNSLLKSELRRLERNQEREKSVANLEYLKNVLLQFIFLRSGSEKQALLPVIHTMLQLSPEEKSKLAAIAQGEEEAAASRGSGWTSYLHSWSGIR</sequence>
<dbReference type="GO" id="GO:0034499">
    <property type="term" value="P:late endosome to Golgi transport"/>
    <property type="evidence" value="ECO:0007669"/>
    <property type="project" value="TreeGrafter"/>
</dbReference>
<feature type="region of interest" description="Disordered" evidence="6">
    <location>
        <begin position="1"/>
        <end position="40"/>
    </location>
</feature>
<feature type="coiled-coil region" evidence="5">
    <location>
        <begin position="822"/>
        <end position="1227"/>
    </location>
</feature>
<evidence type="ECO:0000259" key="7">
    <source>
        <dbReference type="PROSITE" id="PS50913"/>
    </source>
</evidence>
<dbReference type="PANTHER" id="PTHR18902:SF25">
    <property type="entry name" value="GRIP AND COILED-COIL DOMAIN-CONTAINING PROTEIN 2"/>
    <property type="match status" value="1"/>
</dbReference>
<dbReference type="GeneTree" id="ENSGT00950000183078"/>
<dbReference type="Pfam" id="PF16704">
    <property type="entry name" value="Rab_bind"/>
    <property type="match status" value="1"/>
</dbReference>
<dbReference type="Ensembl" id="ENSPNAT00000029568.2">
    <property type="protein sequence ID" value="ENSPNAP00000019613.2"/>
    <property type="gene ID" value="ENSPNAG00000004725.2"/>
</dbReference>
<reference evidence="8" key="2">
    <citation type="submission" date="2025-08" db="UniProtKB">
        <authorList>
            <consortium name="Ensembl"/>
        </authorList>
    </citation>
    <scope>IDENTIFICATION</scope>
</reference>